<evidence type="ECO:0000313" key="2">
    <source>
        <dbReference type="EMBL" id="QHS78313.1"/>
    </source>
</evidence>
<dbReference type="Gene3D" id="2.60.120.590">
    <property type="entry name" value="Alpha-ketoglutarate-dependent dioxygenase AlkB-like"/>
    <property type="match status" value="1"/>
</dbReference>
<dbReference type="InterPro" id="IPR027450">
    <property type="entry name" value="AlkB-like"/>
</dbReference>
<dbReference type="InterPro" id="IPR032854">
    <property type="entry name" value="ALKBH3"/>
</dbReference>
<accession>A0A6C0AFS1</accession>
<dbReference type="GO" id="GO:0051213">
    <property type="term" value="F:dioxygenase activity"/>
    <property type="evidence" value="ECO:0007669"/>
    <property type="project" value="InterPro"/>
</dbReference>
<name>A0A6C0AFS1_9ZZZZ</name>
<reference evidence="2" key="1">
    <citation type="journal article" date="2020" name="Nature">
        <title>Giant virus diversity and host interactions through global metagenomics.</title>
        <authorList>
            <person name="Schulz F."/>
            <person name="Roux S."/>
            <person name="Paez-Espino D."/>
            <person name="Jungbluth S."/>
            <person name="Walsh D.A."/>
            <person name="Denef V.J."/>
            <person name="McMahon K.D."/>
            <person name="Konstantinidis K.T."/>
            <person name="Eloe-Fadrosh E.A."/>
            <person name="Kyrpides N.C."/>
            <person name="Woyke T."/>
        </authorList>
    </citation>
    <scope>NUCLEOTIDE SEQUENCE</scope>
    <source>
        <strain evidence="2">GVMAG-S-1021933-23</strain>
    </source>
</reference>
<dbReference type="GO" id="GO:0006307">
    <property type="term" value="P:DNA alkylation repair"/>
    <property type="evidence" value="ECO:0007669"/>
    <property type="project" value="InterPro"/>
</dbReference>
<dbReference type="AlphaFoldDB" id="A0A6C0AFS1"/>
<sequence>MSTNISDICLEKSISIKDNHLDVNYIENFINEENSKILFERFIKDSTYPNKRSKKIYGDQNKKYIVNFRGNIVEYPILAWDPLLFDIKIYLENTFNIFLTVCVVSIYPNSKICIKPHKDKEMIPGTKIIGISLGDSRILRMSNHSNKYDIELKNGSMYVFNPPTNDHWSHEILQGNQDNNKSRICLTFRNY</sequence>
<dbReference type="EMBL" id="MN740596">
    <property type="protein sequence ID" value="QHS78313.1"/>
    <property type="molecule type" value="Genomic_DNA"/>
</dbReference>
<dbReference type="InterPro" id="IPR037151">
    <property type="entry name" value="AlkB-like_sf"/>
</dbReference>
<feature type="domain" description="Alpha-ketoglutarate-dependent dioxygenase AlkB-like" evidence="1">
    <location>
        <begin position="100"/>
        <end position="189"/>
    </location>
</feature>
<dbReference type="SUPFAM" id="SSF51197">
    <property type="entry name" value="Clavaminate synthase-like"/>
    <property type="match status" value="1"/>
</dbReference>
<organism evidence="2">
    <name type="scientific">viral metagenome</name>
    <dbReference type="NCBI Taxonomy" id="1070528"/>
    <lineage>
        <taxon>unclassified sequences</taxon>
        <taxon>metagenomes</taxon>
        <taxon>organismal metagenomes</taxon>
    </lineage>
</organism>
<dbReference type="PANTHER" id="PTHR31212:SF4">
    <property type="entry name" value="ALPHA-KETOGLUTARATE-DEPENDENT DIOXYGENASE ALKB HOMOLOG 3"/>
    <property type="match status" value="1"/>
</dbReference>
<proteinExistence type="predicted"/>
<dbReference type="PANTHER" id="PTHR31212">
    <property type="entry name" value="ALPHA-KETOGLUTARATE-DEPENDENT DIOXYGENASE ALKB HOMOLOG 3"/>
    <property type="match status" value="1"/>
</dbReference>
<evidence type="ECO:0000259" key="1">
    <source>
        <dbReference type="Pfam" id="PF13532"/>
    </source>
</evidence>
<protein>
    <recommendedName>
        <fullName evidence="1">Alpha-ketoglutarate-dependent dioxygenase AlkB-like domain-containing protein</fullName>
    </recommendedName>
</protein>
<dbReference type="Pfam" id="PF13532">
    <property type="entry name" value="2OG-FeII_Oxy_2"/>
    <property type="match status" value="1"/>
</dbReference>